<evidence type="ECO:0000313" key="15">
    <source>
        <dbReference type="EMBL" id="UUX50466.1"/>
    </source>
</evidence>
<feature type="region of interest" description="Disordered" evidence="14">
    <location>
        <begin position="1"/>
        <end position="23"/>
    </location>
</feature>
<feature type="transmembrane region" description="Helical" evidence="13">
    <location>
        <begin position="87"/>
        <end position="114"/>
    </location>
</feature>
<evidence type="ECO:0000256" key="4">
    <source>
        <dbReference type="ARBA" id="ARBA00022448"/>
    </source>
</evidence>
<evidence type="ECO:0000256" key="1">
    <source>
        <dbReference type="ARBA" id="ARBA00004651"/>
    </source>
</evidence>
<dbReference type="PANTHER" id="PTHR30531:SF12">
    <property type="entry name" value="FLAGELLAR BIOSYNTHETIC PROTEIN FLHB"/>
    <property type="match status" value="1"/>
</dbReference>
<evidence type="ECO:0000256" key="14">
    <source>
        <dbReference type="SAM" id="MobiDB-lite"/>
    </source>
</evidence>
<keyword evidence="5 13" id="KW-1003">Cell membrane</keyword>
<dbReference type="EMBL" id="CP102480">
    <property type="protein sequence ID" value="UUX50466.1"/>
    <property type="molecule type" value="Genomic_DNA"/>
</dbReference>
<keyword evidence="15" id="KW-0966">Cell projection</keyword>
<proteinExistence type="inferred from homology"/>
<dbReference type="NCBIfam" id="TIGR00328">
    <property type="entry name" value="flhB"/>
    <property type="match status" value="1"/>
</dbReference>
<dbReference type="PANTHER" id="PTHR30531">
    <property type="entry name" value="FLAGELLAR BIOSYNTHETIC PROTEIN FLHB"/>
    <property type="match status" value="1"/>
</dbReference>
<evidence type="ECO:0000256" key="6">
    <source>
        <dbReference type="ARBA" id="ARBA00022692"/>
    </source>
</evidence>
<dbReference type="Gene3D" id="3.40.1690.10">
    <property type="entry name" value="secretion proteins EscU"/>
    <property type="match status" value="1"/>
</dbReference>
<keyword evidence="15" id="KW-0969">Cilium</keyword>
<protein>
    <recommendedName>
        <fullName evidence="3 13">Flagellar biosynthetic protein FlhB</fullName>
    </recommendedName>
</protein>
<evidence type="ECO:0000256" key="12">
    <source>
        <dbReference type="ARBA" id="ARBA00025078"/>
    </source>
</evidence>
<organism evidence="15 16">
    <name type="scientific">Nisaea acidiphila</name>
    <dbReference type="NCBI Taxonomy" id="1862145"/>
    <lineage>
        <taxon>Bacteria</taxon>
        <taxon>Pseudomonadati</taxon>
        <taxon>Pseudomonadota</taxon>
        <taxon>Alphaproteobacteria</taxon>
        <taxon>Rhodospirillales</taxon>
        <taxon>Thalassobaculaceae</taxon>
        <taxon>Nisaea</taxon>
    </lineage>
</organism>
<evidence type="ECO:0000256" key="10">
    <source>
        <dbReference type="ARBA" id="ARBA00023136"/>
    </source>
</evidence>
<dbReference type="GO" id="GO:0044780">
    <property type="term" value="P:bacterial-type flagellum assembly"/>
    <property type="evidence" value="ECO:0007669"/>
    <property type="project" value="InterPro"/>
</dbReference>
<keyword evidence="6 13" id="KW-0812">Transmembrane</keyword>
<keyword evidence="8 13" id="KW-0653">Protein transport</keyword>
<evidence type="ECO:0000256" key="5">
    <source>
        <dbReference type="ARBA" id="ARBA00022475"/>
    </source>
</evidence>
<comment type="function">
    <text evidence="12 13">Required for formation of the rod structure in the basal body of the flagellar apparatus. Together with FliI and FliH, may constitute the export apparatus of flagellin.</text>
</comment>
<reference evidence="15" key="1">
    <citation type="submission" date="2022-08" db="EMBL/GenBank/DDBJ databases">
        <title>Nisaea acidiphila sp. nov., isolated from a marine algal debris and emended description of the genus Nisaea Urios et al. 2008.</title>
        <authorList>
            <person name="Kwon K."/>
        </authorList>
    </citation>
    <scope>NUCLEOTIDE SEQUENCE</scope>
    <source>
        <strain evidence="15">MEBiC11861</strain>
    </source>
</reference>
<dbReference type="GO" id="GO:0009306">
    <property type="term" value="P:protein secretion"/>
    <property type="evidence" value="ECO:0007669"/>
    <property type="project" value="InterPro"/>
</dbReference>
<evidence type="ECO:0000256" key="11">
    <source>
        <dbReference type="ARBA" id="ARBA00023225"/>
    </source>
</evidence>
<evidence type="ECO:0000256" key="3">
    <source>
        <dbReference type="ARBA" id="ARBA00021622"/>
    </source>
</evidence>
<dbReference type="SUPFAM" id="SSF160544">
    <property type="entry name" value="EscU C-terminal domain-like"/>
    <property type="match status" value="1"/>
</dbReference>
<evidence type="ECO:0000256" key="13">
    <source>
        <dbReference type="RuleBase" id="RU364091"/>
    </source>
</evidence>
<accession>A0A9J7AUG6</accession>
<evidence type="ECO:0000256" key="8">
    <source>
        <dbReference type="ARBA" id="ARBA00022927"/>
    </source>
</evidence>
<evidence type="ECO:0000256" key="2">
    <source>
        <dbReference type="ARBA" id="ARBA00010690"/>
    </source>
</evidence>
<keyword evidence="4 13" id="KW-0813">Transport</keyword>
<dbReference type="Gene3D" id="6.10.250.2080">
    <property type="match status" value="1"/>
</dbReference>
<keyword evidence="7 13" id="KW-1005">Bacterial flagellum biogenesis</keyword>
<dbReference type="KEGG" id="naci:NUH88_01975"/>
<keyword evidence="10 13" id="KW-0472">Membrane</keyword>
<keyword evidence="11 13" id="KW-1006">Bacterial flagellum protein export</keyword>
<dbReference type="AlphaFoldDB" id="A0A9J7AUG6"/>
<evidence type="ECO:0000256" key="9">
    <source>
        <dbReference type="ARBA" id="ARBA00022989"/>
    </source>
</evidence>
<keyword evidence="9 13" id="KW-1133">Transmembrane helix</keyword>
<feature type="transmembrane region" description="Helical" evidence="13">
    <location>
        <begin position="33"/>
        <end position="54"/>
    </location>
</feature>
<dbReference type="FunFam" id="3.40.1690.10:FF:000001">
    <property type="entry name" value="Flagellar biosynthetic protein FlhB"/>
    <property type="match status" value="1"/>
</dbReference>
<feature type="transmembrane region" description="Helical" evidence="13">
    <location>
        <begin position="187"/>
        <end position="209"/>
    </location>
</feature>
<dbReference type="GO" id="GO:0005886">
    <property type="term" value="C:plasma membrane"/>
    <property type="evidence" value="ECO:0007669"/>
    <property type="project" value="UniProtKB-SubCell"/>
</dbReference>
<dbReference type="RefSeq" id="WP_257769640.1">
    <property type="nucleotide sequence ID" value="NZ_CP102480.1"/>
</dbReference>
<feature type="transmembrane region" description="Helical" evidence="13">
    <location>
        <begin position="144"/>
        <end position="162"/>
    </location>
</feature>
<sequence>MSGQDDGDKTEEPSARKLSQAREKGQVLTSKEVNNFAVLLGATMVVGIFGPFLLSDMARALLVFIERPDMIDVPGAGSLLLDMLIDVGFAIAPALALLFVLAILGVLMQIGWLVSTESIQPKLEKISPISGAKRLFSLKSVMELVKGIVKMMMVGFVAYLIVSPEFSRIEMMVQMDIKDLLDETHFVAIKVFIGALAVTAVIAVADYLYQKYEFMNQMRMSKQEVRDEHKQTEGDPHVKARLRQLRMERARTRMMAEVPKATVVITNPTHFAVALKYEMDEMSAPRVLAKGVDAVALRIREVANENDVPIVENRPLARALYDNAEIDEEIPEEYYKAVAEVISYVFKMNQTYIPTS</sequence>
<comment type="subcellular location">
    <subcellularLocation>
        <location evidence="1">Cell membrane</location>
        <topology evidence="1">Multi-pass membrane protein</topology>
    </subcellularLocation>
</comment>
<gene>
    <name evidence="13 15" type="primary">flhB</name>
    <name evidence="15" type="ORF">NUH88_01975</name>
</gene>
<evidence type="ECO:0000313" key="16">
    <source>
        <dbReference type="Proteomes" id="UP001060336"/>
    </source>
</evidence>
<dbReference type="Proteomes" id="UP001060336">
    <property type="component" value="Chromosome"/>
</dbReference>
<keyword evidence="16" id="KW-1185">Reference proteome</keyword>
<keyword evidence="15" id="KW-0282">Flagellum</keyword>
<name>A0A9J7AUG6_9PROT</name>
<dbReference type="Pfam" id="PF01312">
    <property type="entry name" value="Bac_export_2"/>
    <property type="match status" value="1"/>
</dbReference>
<dbReference type="InterPro" id="IPR029025">
    <property type="entry name" value="T3SS_substrate_exporter_C"/>
</dbReference>
<comment type="similarity">
    <text evidence="2 13">Belongs to the type III secretion exporter family.</text>
</comment>
<dbReference type="InterPro" id="IPR006135">
    <property type="entry name" value="T3SS_substrate_exporter"/>
</dbReference>
<evidence type="ECO:0000256" key="7">
    <source>
        <dbReference type="ARBA" id="ARBA00022795"/>
    </source>
</evidence>
<dbReference type="PRINTS" id="PR00950">
    <property type="entry name" value="TYPE3IMSPROT"/>
</dbReference>
<dbReference type="InterPro" id="IPR006136">
    <property type="entry name" value="FlhB"/>
</dbReference>